<dbReference type="InterPro" id="IPR012921">
    <property type="entry name" value="SPOC_C"/>
</dbReference>
<name>A0ABX0S4F4_PONBL</name>
<feature type="region of interest" description="Disordered" evidence="4">
    <location>
        <begin position="1062"/>
        <end position="1130"/>
    </location>
</feature>
<dbReference type="Pfam" id="PF20810">
    <property type="entry name" value="MINT_RID"/>
    <property type="match status" value="1"/>
</dbReference>
<protein>
    <submittedName>
        <fullName evidence="6">Msx2-interacting protein</fullName>
    </submittedName>
</protein>
<feature type="compositionally biased region" description="Low complexity" evidence="4">
    <location>
        <begin position="1412"/>
        <end position="1425"/>
    </location>
</feature>
<feature type="compositionally biased region" description="Basic and acidic residues" evidence="4">
    <location>
        <begin position="1"/>
        <end position="15"/>
    </location>
</feature>
<dbReference type="Pfam" id="PF20809">
    <property type="entry name" value="MINT_MID"/>
    <property type="match status" value="1"/>
</dbReference>
<feature type="compositionally biased region" description="Basic and acidic residues" evidence="4">
    <location>
        <begin position="236"/>
        <end position="247"/>
    </location>
</feature>
<evidence type="ECO:0000256" key="3">
    <source>
        <dbReference type="ARBA" id="ARBA00023242"/>
    </source>
</evidence>
<dbReference type="InterPro" id="IPR016194">
    <property type="entry name" value="SPOC-like_C_dom_sf"/>
</dbReference>
<gene>
    <name evidence="6" type="ORF">BU61_2010</name>
</gene>
<feature type="compositionally biased region" description="Polar residues" evidence="4">
    <location>
        <begin position="1084"/>
        <end position="1095"/>
    </location>
</feature>
<dbReference type="InterPro" id="IPR049093">
    <property type="entry name" value="MINT_RID"/>
</dbReference>
<feature type="compositionally biased region" description="Low complexity" evidence="4">
    <location>
        <begin position="1121"/>
        <end position="1130"/>
    </location>
</feature>
<feature type="compositionally biased region" description="Basic and acidic residues" evidence="4">
    <location>
        <begin position="89"/>
        <end position="102"/>
    </location>
</feature>
<dbReference type="Gene3D" id="2.40.290.10">
    <property type="match status" value="1"/>
</dbReference>
<evidence type="ECO:0000313" key="7">
    <source>
        <dbReference type="Proteomes" id="UP001165941"/>
    </source>
</evidence>
<feature type="compositionally biased region" description="Basic and acidic residues" evidence="4">
    <location>
        <begin position="151"/>
        <end position="162"/>
    </location>
</feature>
<feature type="compositionally biased region" description="Low complexity" evidence="4">
    <location>
        <begin position="222"/>
        <end position="233"/>
    </location>
</feature>
<feature type="domain" description="SPOC" evidence="5">
    <location>
        <begin position="1460"/>
        <end position="1626"/>
    </location>
</feature>
<comment type="caution">
    <text evidence="6">The sequence shown here is derived from an EMBL/GenBank/DDBJ whole genome shotgun (WGS) entry which is preliminary data.</text>
</comment>
<sequence>MGDHESRSPVKEPVEQPRVTRKRLERELQEAAAAPTTPRRGRPPKARRRADEDDETEAKEPVETVKPAEGWRSPRSQKVAAGVQQGKKGKNEPKVDAERPEATTEVSPQLNVKENNTKSKTDKEEAGSEQKHDRKELSTDRNPPETPPVEVVEKKTAPEKNSKSKRGRSRNSRSAVDKSANLRNVEATVSPSVAAGPEGLPAEEEAAAVVAVSPEKSESPQEEGSLSLRLSSEPADLDKEPEKEDGSASKPSPEANQLAKQMELEQAVENIEKLAETSTPTAFKAAAADAPERLSTEDRDKPAHQASETELAAAIGSIINDISGEPENFPAPPPYPAESQTDLQSPEEGMEPETDEAVSGILETEAATESSRPPGSAPDPSAGPADTKEARENSSETSHPVPQVKGSKEAEVPLARKDKGRQKTTRSRRKRNTNKKTGGATETHVSEPDQVQSKSPATSEGATVQPPETPREEKQSDKPQSTPPESCASDPSRTTSQGNLSQESSVEEKTPTKASALPDLPSASPPAPGDDEPRARFKVHSIIESDPVTPPSDSSLPTPPIPSVTIAKLPPPVAAGGIPHQSPPTKVTEWITRQEEPRAQSTPSPALPPDTKASDIDTSSSTLRKILMDPKYVSATGVTSTSVTTAIAEPVSAAPCLQEALPPPVESKKPLLEEKAAAPVTNASDTQASEVPVAADKEKVTPVIAPKITSVISRMPVSIDLENSQKITLAKPAPQTLTGLVSALTGLVNVSLVPVNALAGPVNALKGPVKGSVATLKGLVNTPAGPVNVLKGPVNVLTGPVNVLTAPVNAATGTVNTAAGAVTVSAGAVTAASGVVTATTTGAVTVAGAVIAPSAKCRQRSGTNDNSRFHPGSMSVIDDRPADTGSGAGLRVNTSEGVVLLSYSGQKTEGPQRISAKISQIPPASAMDIEFQQSVSKSQVKPDSVTPSQPPPKGPQAPSGYANVATHSTLVLTAQTYNASPVISSVKADRPSLEKPEPIHLSVSTPVTQGGTVKVLTQGINTPPVLVHNQLVLTPSIVTTNKKLADPVTLKIETKVLQPANLGSTLTPHHPPSLPSKLPAEVNHVTSGPSTPTDRTVSHLAATKPDVHSPRPSGPAPSPFPRACHPSSTTSAALSTNATVMLAAGIPVPQFISSIHPEQSVIMPPHSITQTVSLSHLSQGEVRMNTPTLPSITYSIRPETLHSPRAPLQPQQIAVRAPQRAGTPQPATAGVPALASQHPPEEEVHYHLPVARAAAPVQSEVLVMQSEYRLHPYTVPRDVRIMVHPHVTAVSEQLRAADGVVKVPPASKAPQQPGKEAAKMADAKAAPAPAPAPHGEARILTVTPSNQLQGLPLTPPVVVTHGVQIVHSSGELFQEYRYGDIRTYHGPAQLAHTQFPAAASIGLPSRTKAPAQAAPKQPLFVATPSGPSPPPGLALPHAETQPAPKQDSSPHLTSQRPVDMVQLLKKYPIVWQGLLALKNDTAAVQLHFVSGNNVLAHRSLPLSEGGPPLRIAQRMRLEASQLEGVARRMTVETDYCLLLALPCGRDQEDVVSQTESLKAAFITYLQAKQAAGIINVPNPGSNQPAYVLQIFPPCEFSESHLSRLAPDLLASISHISPHLMIVIASV</sequence>
<feature type="compositionally biased region" description="Basic residues" evidence="4">
    <location>
        <begin position="39"/>
        <end position="48"/>
    </location>
</feature>
<dbReference type="InterPro" id="IPR049094">
    <property type="entry name" value="MINT_RAM7"/>
</dbReference>
<feature type="compositionally biased region" description="Polar residues" evidence="4">
    <location>
        <begin position="104"/>
        <end position="114"/>
    </location>
</feature>
<dbReference type="InterPro" id="IPR010912">
    <property type="entry name" value="SPOC_met"/>
</dbReference>
<evidence type="ECO:0000256" key="1">
    <source>
        <dbReference type="ARBA" id="ARBA00004123"/>
    </source>
</evidence>
<proteinExistence type="predicted"/>
<dbReference type="PROSITE" id="PS50917">
    <property type="entry name" value="SPOC"/>
    <property type="match status" value="1"/>
</dbReference>
<dbReference type="InterPro" id="IPR049095">
    <property type="entry name" value="MINT_MID"/>
</dbReference>
<feature type="compositionally biased region" description="Polar residues" evidence="4">
    <location>
        <begin position="478"/>
        <end position="504"/>
    </location>
</feature>
<feature type="region of interest" description="Disordered" evidence="4">
    <location>
        <begin position="931"/>
        <end position="961"/>
    </location>
</feature>
<dbReference type="EMBL" id="PGGH01067471">
    <property type="protein sequence ID" value="NIG58879.1"/>
    <property type="molecule type" value="Genomic_DNA"/>
</dbReference>
<evidence type="ECO:0000259" key="5">
    <source>
        <dbReference type="PROSITE" id="PS50917"/>
    </source>
</evidence>
<feature type="compositionally biased region" description="Basic and acidic residues" evidence="4">
    <location>
        <begin position="406"/>
        <end position="417"/>
    </location>
</feature>
<dbReference type="CDD" id="cd21543">
    <property type="entry name" value="SPOC_SHARP"/>
    <property type="match status" value="1"/>
</dbReference>
<dbReference type="Pfam" id="PF20808">
    <property type="entry name" value="MINT_RAM7"/>
    <property type="match status" value="1"/>
</dbReference>
<dbReference type="Proteomes" id="UP001165941">
    <property type="component" value="Unassembled WGS sequence"/>
</dbReference>
<feature type="compositionally biased region" description="Basic residues" evidence="4">
    <location>
        <begin position="418"/>
        <end position="434"/>
    </location>
</feature>
<feature type="region of interest" description="Disordered" evidence="4">
    <location>
        <begin position="857"/>
        <end position="890"/>
    </location>
</feature>
<keyword evidence="7" id="KW-1185">Reference proteome</keyword>
<organism evidence="6 7">
    <name type="scientific">Pontoporia blainvillei</name>
    <name type="common">Franciscana</name>
    <name type="synonym">Delphinus blainvillei</name>
    <dbReference type="NCBI Taxonomy" id="48723"/>
    <lineage>
        <taxon>Eukaryota</taxon>
        <taxon>Metazoa</taxon>
        <taxon>Chordata</taxon>
        <taxon>Craniata</taxon>
        <taxon>Vertebrata</taxon>
        <taxon>Euteleostomi</taxon>
        <taxon>Mammalia</taxon>
        <taxon>Eutheria</taxon>
        <taxon>Laurasiatheria</taxon>
        <taxon>Artiodactyla</taxon>
        <taxon>Whippomorpha</taxon>
        <taxon>Cetacea</taxon>
        <taxon>Odontoceti</taxon>
        <taxon>Pontoporiidae</taxon>
        <taxon>Pontoporia</taxon>
    </lineage>
</organism>
<feature type="compositionally biased region" description="Polar residues" evidence="4">
    <location>
        <begin position="931"/>
        <end position="941"/>
    </location>
</feature>
<evidence type="ECO:0000313" key="6">
    <source>
        <dbReference type="EMBL" id="NIG58879.1"/>
    </source>
</evidence>
<feature type="compositionally biased region" description="Basic and acidic residues" evidence="4">
    <location>
        <begin position="115"/>
        <end position="143"/>
    </location>
</feature>
<evidence type="ECO:0000256" key="2">
    <source>
        <dbReference type="ARBA" id="ARBA00022884"/>
    </source>
</evidence>
<feature type="region of interest" description="Disordered" evidence="4">
    <location>
        <begin position="1"/>
        <end position="619"/>
    </location>
</feature>
<feature type="compositionally biased region" description="Low complexity" evidence="4">
    <location>
        <begin position="545"/>
        <end position="556"/>
    </location>
</feature>
<keyword evidence="2" id="KW-0694">RNA-binding</keyword>
<keyword evidence="3" id="KW-0539">Nucleus</keyword>
<feature type="compositionally biased region" description="Basic and acidic residues" evidence="4">
    <location>
        <begin position="290"/>
        <end position="303"/>
    </location>
</feature>
<feature type="region of interest" description="Disordered" evidence="4">
    <location>
        <begin position="1412"/>
        <end position="1454"/>
    </location>
</feature>
<dbReference type="Pfam" id="PF07744">
    <property type="entry name" value="SPOC"/>
    <property type="match status" value="1"/>
</dbReference>
<evidence type="ECO:0000256" key="4">
    <source>
        <dbReference type="SAM" id="MobiDB-lite"/>
    </source>
</evidence>
<reference evidence="6" key="1">
    <citation type="submission" date="2018-05" db="EMBL/GenBank/DDBJ databases">
        <authorList>
            <person name="Pedro S.L.S."/>
            <person name="Freitas R.C."/>
            <person name="Barreto A.S."/>
            <person name="Lima A.O.S."/>
        </authorList>
    </citation>
    <scope>NUCLEOTIDE SEQUENCE</scope>
    <source>
        <strain evidence="6">BP203</strain>
        <tissue evidence="6">Muscle</tissue>
    </source>
</reference>
<accession>A0ABX0S4F4</accession>
<comment type="subcellular location">
    <subcellularLocation>
        <location evidence="1">Nucleus</location>
    </subcellularLocation>
</comment>
<feature type="compositionally biased region" description="Polar residues" evidence="4">
    <location>
        <begin position="449"/>
        <end position="462"/>
    </location>
</feature>
<dbReference type="SUPFAM" id="SSF100939">
    <property type="entry name" value="SPOC domain-like"/>
    <property type="match status" value="1"/>
</dbReference>